<reference evidence="2" key="1">
    <citation type="submission" date="2020-05" db="EMBL/GenBank/DDBJ databases">
        <authorList>
            <person name="Chiriac C."/>
            <person name="Salcher M."/>
            <person name="Ghai R."/>
            <person name="Kavagutti S V."/>
        </authorList>
    </citation>
    <scope>NUCLEOTIDE SEQUENCE</scope>
</reference>
<dbReference type="EMBL" id="CAFAAB010000072">
    <property type="protein sequence ID" value="CAB4784247.1"/>
    <property type="molecule type" value="Genomic_DNA"/>
</dbReference>
<dbReference type="Gene3D" id="1.20.120.400">
    <property type="entry name" value="Nickel-containing superoxide dismutase"/>
    <property type="match status" value="1"/>
</dbReference>
<sequence>MALLVTAPNERESVEASPLSPVSHAVSPVTDSTRFMISRELSPGRATTTTISARNGRQRLRAQTYSPGRYVGIIETPSTTIRRMTGRSNAARARTSMVANLKHNNASAYPVDISWKGRLMNVFQRITAAFDGTATAVSAHCDLPCGVYDPAQAKLEAQSVKACMEKYATSSDADFKVRATGIKEERAELVKHHLWVLWTDYFKPEHLEAHPTLHDLFWKATKSAGEAKKTNDVAVADRLLSEIDAIAEIFWATKK</sequence>
<dbReference type="AlphaFoldDB" id="A0A6J6WPY1"/>
<evidence type="ECO:0000256" key="1">
    <source>
        <dbReference type="SAM" id="MobiDB-lite"/>
    </source>
</evidence>
<accession>A0A6J6WPY1</accession>
<dbReference type="InterPro" id="IPR014123">
    <property type="entry name" value="Superoxide_dismutase_Ni-type"/>
</dbReference>
<evidence type="ECO:0000313" key="2">
    <source>
        <dbReference type="EMBL" id="CAB4784247.1"/>
    </source>
</evidence>
<proteinExistence type="predicted"/>
<organism evidence="2">
    <name type="scientific">freshwater metagenome</name>
    <dbReference type="NCBI Taxonomy" id="449393"/>
    <lineage>
        <taxon>unclassified sequences</taxon>
        <taxon>metagenomes</taxon>
        <taxon>ecological metagenomes</taxon>
    </lineage>
</organism>
<gene>
    <name evidence="2" type="ORF">UFOPK2958_00741</name>
</gene>
<name>A0A6J6WPY1_9ZZZZ</name>
<dbReference type="GO" id="GO:0004784">
    <property type="term" value="F:superoxide dismutase activity"/>
    <property type="evidence" value="ECO:0007669"/>
    <property type="project" value="InterPro"/>
</dbReference>
<protein>
    <submittedName>
        <fullName evidence="2">Unannotated protein</fullName>
    </submittedName>
</protein>
<dbReference type="Pfam" id="PF09055">
    <property type="entry name" value="Sod_Ni"/>
    <property type="match status" value="1"/>
</dbReference>
<feature type="region of interest" description="Disordered" evidence="1">
    <location>
        <begin position="1"/>
        <end position="25"/>
    </location>
</feature>
<dbReference type="GO" id="GO:0016151">
    <property type="term" value="F:nickel cation binding"/>
    <property type="evidence" value="ECO:0007669"/>
    <property type="project" value="InterPro"/>
</dbReference>
<dbReference type="NCBIfam" id="TIGR02753">
    <property type="entry name" value="sodN"/>
    <property type="match status" value="1"/>
</dbReference>
<dbReference type="SUPFAM" id="SSF109770">
    <property type="entry name" value="Nickel-containing superoxide dismutase, NiSOD"/>
    <property type="match status" value="1"/>
</dbReference>
<dbReference type="InterPro" id="IPR036502">
    <property type="entry name" value="NiSOD_sf"/>
</dbReference>